<evidence type="ECO:0000313" key="2">
    <source>
        <dbReference type="EMBL" id="KAF6168503.1"/>
    </source>
</evidence>
<proteinExistence type="predicted"/>
<dbReference type="Pfam" id="PF14683">
    <property type="entry name" value="CBM-like"/>
    <property type="match status" value="1"/>
</dbReference>
<organism evidence="2 3">
    <name type="scientific">Kingdonia uniflora</name>
    <dbReference type="NCBI Taxonomy" id="39325"/>
    <lineage>
        <taxon>Eukaryota</taxon>
        <taxon>Viridiplantae</taxon>
        <taxon>Streptophyta</taxon>
        <taxon>Embryophyta</taxon>
        <taxon>Tracheophyta</taxon>
        <taxon>Spermatophyta</taxon>
        <taxon>Magnoliopsida</taxon>
        <taxon>Ranunculales</taxon>
        <taxon>Circaeasteraceae</taxon>
        <taxon>Kingdonia</taxon>
    </lineage>
</organism>
<feature type="non-terminal residue" evidence="2">
    <location>
        <position position="1"/>
    </location>
</feature>
<dbReference type="PANTHER" id="PTHR32018:SF1">
    <property type="entry name" value="RHAMNOGALACTURONAN ENDOLYASE"/>
    <property type="match status" value="1"/>
</dbReference>
<dbReference type="SUPFAM" id="SSF49785">
    <property type="entry name" value="Galactose-binding domain-like"/>
    <property type="match status" value="1"/>
</dbReference>
<dbReference type="EMBL" id="JACGCM010000694">
    <property type="protein sequence ID" value="KAF6168503.1"/>
    <property type="molecule type" value="Genomic_DNA"/>
</dbReference>
<protein>
    <recommendedName>
        <fullName evidence="1">Rhamnogalacturonan lyase domain-containing protein</fullName>
    </recommendedName>
</protein>
<evidence type="ECO:0000259" key="1">
    <source>
        <dbReference type="Pfam" id="PF14683"/>
    </source>
</evidence>
<dbReference type="Proteomes" id="UP000541444">
    <property type="component" value="Unassembled WGS sequence"/>
</dbReference>
<dbReference type="InterPro" id="IPR051850">
    <property type="entry name" value="Polysacch_Lyase_4"/>
</dbReference>
<keyword evidence="3" id="KW-1185">Reference proteome</keyword>
<feature type="domain" description="Rhamnogalacturonan lyase" evidence="1">
    <location>
        <begin position="94"/>
        <end position="167"/>
    </location>
</feature>
<comment type="caution">
    <text evidence="2">The sequence shown here is derived from an EMBL/GenBank/DDBJ whole genome shotgun (WGS) entry which is preliminary data.</text>
</comment>
<gene>
    <name evidence="2" type="ORF">GIB67_015050</name>
</gene>
<dbReference type="Gene3D" id="2.60.120.260">
    <property type="entry name" value="Galactose-binding domain-like"/>
    <property type="match status" value="1"/>
</dbReference>
<dbReference type="PANTHER" id="PTHR32018">
    <property type="entry name" value="RHAMNOGALACTURONATE LYASE FAMILY PROTEIN"/>
    <property type="match status" value="1"/>
</dbReference>
<dbReference type="OrthoDB" id="2130367at2759"/>
<dbReference type="InterPro" id="IPR029411">
    <property type="entry name" value="RG-lyase_III"/>
</dbReference>
<dbReference type="AlphaFoldDB" id="A0A7J7NN34"/>
<accession>A0A7J7NN34</accession>
<name>A0A7J7NN34_9MAGN</name>
<dbReference type="InterPro" id="IPR008979">
    <property type="entry name" value="Galactose-bd-like_sf"/>
</dbReference>
<sequence>SDFWSVNFISSGSVHYLAKQFKNGDEIVAPIIKEDLPKGLWEDEDEDEDGVKESRKDDDEPSYFAEYEIARAKKIILAKNEELHAAEEGLSGLKEIRVNDAKANPPHFITGLMGRDNSIARHGIHGLYWLYNVDVLGTQLVEGDNIIFLTQPRSTSPFQGLMYDYIHFEKPPTSSPVKKCCIKGMFFAFVN</sequence>
<reference evidence="2 3" key="1">
    <citation type="journal article" date="2020" name="IScience">
        <title>Genome Sequencing of the Endangered Kingdonia uniflora (Circaeasteraceae, Ranunculales) Reveals Potential Mechanisms of Evolutionary Specialization.</title>
        <authorList>
            <person name="Sun Y."/>
            <person name="Deng T."/>
            <person name="Zhang A."/>
            <person name="Moore M.J."/>
            <person name="Landis J.B."/>
            <person name="Lin N."/>
            <person name="Zhang H."/>
            <person name="Zhang X."/>
            <person name="Huang J."/>
            <person name="Zhang X."/>
            <person name="Sun H."/>
            <person name="Wang H."/>
        </authorList>
    </citation>
    <scope>NUCLEOTIDE SEQUENCE [LARGE SCALE GENOMIC DNA]</scope>
    <source>
        <strain evidence="2">TB1705</strain>
        <tissue evidence="2">Leaf</tissue>
    </source>
</reference>
<evidence type="ECO:0000313" key="3">
    <source>
        <dbReference type="Proteomes" id="UP000541444"/>
    </source>
</evidence>